<evidence type="ECO:0000313" key="6">
    <source>
        <dbReference type="EMBL" id="OWF46678.1"/>
    </source>
</evidence>
<dbReference type="EMBL" id="NEDP02004104">
    <property type="protein sequence ID" value="OWF46678.1"/>
    <property type="molecule type" value="Genomic_DNA"/>
</dbReference>
<gene>
    <name evidence="6" type="ORF">KP79_PYT16121</name>
</gene>
<dbReference type="GO" id="GO:0042254">
    <property type="term" value="P:ribosome biogenesis"/>
    <property type="evidence" value="ECO:0007669"/>
    <property type="project" value="InterPro"/>
</dbReference>
<dbReference type="GO" id="GO:0031965">
    <property type="term" value="C:nuclear membrane"/>
    <property type="evidence" value="ECO:0007669"/>
    <property type="project" value="UniProtKB-SubCell"/>
</dbReference>
<evidence type="ECO:0000256" key="2">
    <source>
        <dbReference type="ARBA" id="ARBA00007797"/>
    </source>
</evidence>
<evidence type="ECO:0000313" key="7">
    <source>
        <dbReference type="Proteomes" id="UP000242188"/>
    </source>
</evidence>
<dbReference type="Pfam" id="PF03914">
    <property type="entry name" value="CBF"/>
    <property type="match status" value="1"/>
</dbReference>
<organism evidence="6 7">
    <name type="scientific">Mizuhopecten yessoensis</name>
    <name type="common">Japanese scallop</name>
    <name type="synonym">Patinopecten yessoensis</name>
    <dbReference type="NCBI Taxonomy" id="6573"/>
    <lineage>
        <taxon>Eukaryota</taxon>
        <taxon>Metazoa</taxon>
        <taxon>Spiralia</taxon>
        <taxon>Lophotrochozoa</taxon>
        <taxon>Mollusca</taxon>
        <taxon>Bivalvia</taxon>
        <taxon>Autobranchia</taxon>
        <taxon>Pteriomorphia</taxon>
        <taxon>Pectinida</taxon>
        <taxon>Pectinoidea</taxon>
        <taxon>Pectinidae</taxon>
        <taxon>Mizuhopecten</taxon>
    </lineage>
</organism>
<feature type="domain" description="CCAAT-binding factor" evidence="5">
    <location>
        <begin position="304"/>
        <end position="452"/>
    </location>
</feature>
<evidence type="ECO:0000256" key="3">
    <source>
        <dbReference type="ARBA" id="ARBA00022692"/>
    </source>
</evidence>
<comment type="similarity">
    <text evidence="2">Belongs to the CBF/MAK21 family.</text>
</comment>
<evidence type="ECO:0000256" key="1">
    <source>
        <dbReference type="ARBA" id="ARBA00004232"/>
    </source>
</evidence>
<dbReference type="GO" id="GO:0030692">
    <property type="term" value="C:Noc4p-Nop14p complex"/>
    <property type="evidence" value="ECO:0007669"/>
    <property type="project" value="TreeGrafter"/>
</dbReference>
<evidence type="ECO:0000256" key="4">
    <source>
        <dbReference type="ARBA" id="ARBA00022989"/>
    </source>
</evidence>
<keyword evidence="4" id="KW-0472">Membrane</keyword>
<evidence type="ECO:0000259" key="5">
    <source>
        <dbReference type="Pfam" id="PF03914"/>
    </source>
</evidence>
<name>A0A210QDA1_MIZYE</name>
<dbReference type="PANTHER" id="PTHR12455">
    <property type="entry name" value="NUCLEOLAR COMPLEX PROTEIN 4"/>
    <property type="match status" value="1"/>
</dbReference>
<proteinExistence type="inferred from homology"/>
<comment type="subcellular location">
    <subcellularLocation>
        <location evidence="1">Nucleus membrane</location>
        <topology evidence="1">Multi-pass membrane protein</topology>
    </subcellularLocation>
</comment>
<dbReference type="GO" id="GO:0032040">
    <property type="term" value="C:small-subunit processome"/>
    <property type="evidence" value="ECO:0007669"/>
    <property type="project" value="TreeGrafter"/>
</dbReference>
<dbReference type="OrthoDB" id="10263185at2759"/>
<dbReference type="PANTHER" id="PTHR12455:SF0">
    <property type="entry name" value="NUCLEOLAR COMPLEX PROTEIN 4 HOMOLOG"/>
    <property type="match status" value="1"/>
</dbReference>
<reference evidence="6 7" key="1">
    <citation type="journal article" date="2017" name="Nat. Ecol. Evol.">
        <title>Scallop genome provides insights into evolution of bilaterian karyotype and development.</title>
        <authorList>
            <person name="Wang S."/>
            <person name="Zhang J."/>
            <person name="Jiao W."/>
            <person name="Li J."/>
            <person name="Xun X."/>
            <person name="Sun Y."/>
            <person name="Guo X."/>
            <person name="Huan P."/>
            <person name="Dong B."/>
            <person name="Zhang L."/>
            <person name="Hu X."/>
            <person name="Sun X."/>
            <person name="Wang J."/>
            <person name="Zhao C."/>
            <person name="Wang Y."/>
            <person name="Wang D."/>
            <person name="Huang X."/>
            <person name="Wang R."/>
            <person name="Lv J."/>
            <person name="Li Y."/>
            <person name="Zhang Z."/>
            <person name="Liu B."/>
            <person name="Lu W."/>
            <person name="Hui Y."/>
            <person name="Liang J."/>
            <person name="Zhou Z."/>
            <person name="Hou R."/>
            <person name="Li X."/>
            <person name="Liu Y."/>
            <person name="Li H."/>
            <person name="Ning X."/>
            <person name="Lin Y."/>
            <person name="Zhao L."/>
            <person name="Xing Q."/>
            <person name="Dou J."/>
            <person name="Li Y."/>
            <person name="Mao J."/>
            <person name="Guo H."/>
            <person name="Dou H."/>
            <person name="Li T."/>
            <person name="Mu C."/>
            <person name="Jiang W."/>
            <person name="Fu Q."/>
            <person name="Fu X."/>
            <person name="Miao Y."/>
            <person name="Liu J."/>
            <person name="Yu Q."/>
            <person name="Li R."/>
            <person name="Liao H."/>
            <person name="Li X."/>
            <person name="Kong Y."/>
            <person name="Jiang Z."/>
            <person name="Chourrout D."/>
            <person name="Li R."/>
            <person name="Bao Z."/>
        </authorList>
    </citation>
    <scope>NUCLEOTIDE SEQUENCE [LARGE SCALE GENOMIC DNA]</scope>
    <source>
        <strain evidence="6 7">PY_sf001</strain>
    </source>
</reference>
<dbReference type="Proteomes" id="UP000242188">
    <property type="component" value="Unassembled WGS sequence"/>
</dbReference>
<dbReference type="SUPFAM" id="SSF48371">
    <property type="entry name" value="ARM repeat"/>
    <property type="match status" value="1"/>
</dbReference>
<dbReference type="InterPro" id="IPR016024">
    <property type="entry name" value="ARM-type_fold"/>
</dbReference>
<dbReference type="STRING" id="6573.A0A210QDA1"/>
<dbReference type="InterPro" id="IPR027193">
    <property type="entry name" value="Noc4"/>
</dbReference>
<comment type="caution">
    <text evidence="6">The sequence shown here is derived from an EMBL/GenBank/DDBJ whole genome shotgun (WGS) entry which is preliminary data.</text>
</comment>
<protein>
    <submittedName>
        <fullName evidence="6">Nucleolar complex protein 4-like B</fullName>
    </submittedName>
</protein>
<dbReference type="AlphaFoldDB" id="A0A210QDA1"/>
<keyword evidence="7" id="KW-1185">Reference proteome</keyword>
<dbReference type="InterPro" id="IPR005612">
    <property type="entry name" value="CCAAT-binding_factor"/>
</dbReference>
<sequence>MATKKAHGQKLDILNDIKASTNKCTESRKESNKIIDIISYAQSSDKDVLLACVRAFHKMFVKFLTAGEMFLEMIPTDTTDKGLSKEVQYKVWLMDCYQDTIDCLIQLLRSEYSSIQELALCTLMKFVETEGKNPVTKISSKKSHFPVALFTKLMKQLMNTETNLQDLIGKFQEYLAYDDVRFHVLKCTMMDLKEKRNTTPGNLYLNNIFAILERVSFPASPEENLTTFLTTQPDEDVQLKIATLKEHKRLFTTSWVTFLAFQLPTNLYRRTLVILHDKVMPYMTSPLMLCDFLTESYNIGGAISLLALNGIFVLVQQYNLDYPDFYGKLYALFEPSVFHAKYRARFFYLADLFLTSTHLPAYLVGAFAKRLARISLAAPPSGLTVSIPFIYNLIHRHPNCRVLLHRTEGPSEIHDDPYDPNEPDPTKCHAMESSLWELKTLQSHFHPDVARSAQRIDGEIQTIETDLSDLFETSYDDLFDKETRKKVKFVPVNFETPKGLLGSKSDRIKLCWRLE</sequence>
<accession>A0A210QDA1</accession>
<keyword evidence="4" id="KW-1133">Transmembrane helix</keyword>
<keyword evidence="3" id="KW-0812">Transmembrane</keyword>